<evidence type="ECO:0000256" key="3">
    <source>
        <dbReference type="ARBA" id="ARBA00022527"/>
    </source>
</evidence>
<evidence type="ECO:0000256" key="1">
    <source>
        <dbReference type="ARBA" id="ARBA00001120"/>
    </source>
</evidence>
<gene>
    <name evidence="12" type="primary">hprK</name>
    <name evidence="12" type="ORF">NCTC10168_00419</name>
</gene>
<dbReference type="CDD" id="cd01918">
    <property type="entry name" value="HprK_C"/>
    <property type="match status" value="1"/>
</dbReference>
<dbReference type="Gene3D" id="3.40.1390.20">
    <property type="entry name" value="HprK N-terminal domain-like"/>
    <property type="match status" value="1"/>
</dbReference>
<comment type="similarity">
    <text evidence="2">Belongs to the HPrK/P family.</text>
</comment>
<protein>
    <submittedName>
        <fullName evidence="12">HPr kinase/phosphorylase</fullName>
        <ecNumber evidence="12">2.7.11.-</ecNumber>
    </submittedName>
</protein>
<keyword evidence="4 12" id="KW-0808">Transferase</keyword>
<dbReference type="Pfam" id="PF07475">
    <property type="entry name" value="Hpr_kinase_C"/>
    <property type="match status" value="1"/>
</dbReference>
<reference evidence="12 13" key="1">
    <citation type="submission" date="2019-01" db="EMBL/GenBank/DDBJ databases">
        <authorList>
            <consortium name="Pathogen Informatics"/>
        </authorList>
    </citation>
    <scope>NUCLEOTIDE SEQUENCE [LARGE SCALE GENOMIC DNA]</scope>
    <source>
        <strain evidence="12 13">NCTC10168</strain>
    </source>
</reference>
<dbReference type="SUPFAM" id="SSF75138">
    <property type="entry name" value="HprK N-terminal domain-like"/>
    <property type="match status" value="1"/>
</dbReference>
<evidence type="ECO:0000256" key="2">
    <source>
        <dbReference type="ARBA" id="ARBA00006883"/>
    </source>
</evidence>
<dbReference type="GO" id="GO:0004674">
    <property type="term" value="F:protein serine/threonine kinase activity"/>
    <property type="evidence" value="ECO:0007669"/>
    <property type="project" value="UniProtKB-KW"/>
</dbReference>
<evidence type="ECO:0000256" key="9">
    <source>
        <dbReference type="ARBA" id="ARBA00047657"/>
    </source>
</evidence>
<dbReference type="RefSeq" id="WP_129646642.1">
    <property type="nucleotide sequence ID" value="NZ_LR215037.1"/>
</dbReference>
<feature type="domain" description="HPr(Ser) kinase/phosphorylase N-terminal" evidence="10">
    <location>
        <begin position="6"/>
        <end position="133"/>
    </location>
</feature>
<dbReference type="EC" id="2.7.11.-" evidence="12"/>
<dbReference type="InterPro" id="IPR011126">
    <property type="entry name" value="Hpr_kin/Pase_Hpr_N"/>
</dbReference>
<evidence type="ECO:0000256" key="8">
    <source>
        <dbReference type="ARBA" id="ARBA00023268"/>
    </source>
</evidence>
<proteinExistence type="inferred from homology"/>
<dbReference type="InterPro" id="IPR028979">
    <property type="entry name" value="Ser_kin/Pase_Hpr-like_N_sf"/>
</dbReference>
<dbReference type="SUPFAM" id="SSF53795">
    <property type="entry name" value="PEP carboxykinase-like"/>
    <property type="match status" value="1"/>
</dbReference>
<keyword evidence="8" id="KW-0511">Multifunctional enzyme</keyword>
<dbReference type="PANTHER" id="PTHR30305:SF1">
    <property type="entry name" value="HPR KINASE_PHOSPHORYLASE"/>
    <property type="match status" value="1"/>
</dbReference>
<keyword evidence="3" id="KW-0723">Serine/threonine-protein kinase</keyword>
<keyword evidence="6 12" id="KW-0418">Kinase</keyword>
<evidence type="ECO:0000259" key="11">
    <source>
        <dbReference type="Pfam" id="PF07475"/>
    </source>
</evidence>
<keyword evidence="13" id="KW-1185">Reference proteome</keyword>
<evidence type="ECO:0000256" key="5">
    <source>
        <dbReference type="ARBA" id="ARBA00022741"/>
    </source>
</evidence>
<evidence type="ECO:0000313" key="12">
    <source>
        <dbReference type="EMBL" id="VEU75497.1"/>
    </source>
</evidence>
<evidence type="ECO:0000256" key="4">
    <source>
        <dbReference type="ARBA" id="ARBA00022679"/>
    </source>
</evidence>
<dbReference type="GO" id="GO:0000155">
    <property type="term" value="F:phosphorelay sensor kinase activity"/>
    <property type="evidence" value="ECO:0007669"/>
    <property type="project" value="InterPro"/>
</dbReference>
<keyword evidence="5" id="KW-0547">Nucleotide-binding</keyword>
<evidence type="ECO:0000256" key="6">
    <source>
        <dbReference type="ARBA" id="ARBA00022777"/>
    </source>
</evidence>
<name>A0A449B4H2_9BACT</name>
<evidence type="ECO:0000313" key="13">
    <source>
        <dbReference type="Proteomes" id="UP000290243"/>
    </source>
</evidence>
<evidence type="ECO:0000256" key="7">
    <source>
        <dbReference type="ARBA" id="ARBA00022840"/>
    </source>
</evidence>
<dbReference type="Proteomes" id="UP000290243">
    <property type="component" value="Chromosome"/>
</dbReference>
<dbReference type="InterPro" id="IPR003755">
    <property type="entry name" value="HPr(Ser)_kin/Pase"/>
</dbReference>
<dbReference type="Gene3D" id="3.40.50.300">
    <property type="entry name" value="P-loop containing nucleotide triphosphate hydrolases"/>
    <property type="match status" value="1"/>
</dbReference>
<dbReference type="AlphaFoldDB" id="A0A449B4H2"/>
<dbReference type="OrthoDB" id="9778803at2"/>
<comment type="catalytic activity">
    <reaction evidence="1">
        <text>[HPr protein]-L-serine + ATP = [HPr protein]-O-phospho-L-serine + ADP + H(+)</text>
        <dbReference type="Rhea" id="RHEA:46600"/>
        <dbReference type="Rhea" id="RHEA-COMP:11602"/>
        <dbReference type="Rhea" id="RHEA-COMP:11603"/>
        <dbReference type="ChEBI" id="CHEBI:15378"/>
        <dbReference type="ChEBI" id="CHEBI:29999"/>
        <dbReference type="ChEBI" id="CHEBI:30616"/>
        <dbReference type="ChEBI" id="CHEBI:83421"/>
        <dbReference type="ChEBI" id="CHEBI:456216"/>
    </reaction>
</comment>
<dbReference type="NCBIfam" id="TIGR00679">
    <property type="entry name" value="hpr-ser"/>
    <property type="match status" value="1"/>
</dbReference>
<dbReference type="KEGG" id="mmau:NCTC10168_00419"/>
<dbReference type="PANTHER" id="PTHR30305">
    <property type="entry name" value="PROTEIN YJDM-RELATED"/>
    <property type="match status" value="1"/>
</dbReference>
<dbReference type="InterPro" id="IPR027417">
    <property type="entry name" value="P-loop_NTPase"/>
</dbReference>
<keyword evidence="7" id="KW-0067">ATP-binding</keyword>
<dbReference type="EMBL" id="LR215037">
    <property type="protein sequence ID" value="VEU75497.1"/>
    <property type="molecule type" value="Genomic_DNA"/>
</dbReference>
<dbReference type="GO" id="GO:0006109">
    <property type="term" value="P:regulation of carbohydrate metabolic process"/>
    <property type="evidence" value="ECO:0007669"/>
    <property type="project" value="InterPro"/>
</dbReference>
<comment type="catalytic activity">
    <reaction evidence="9">
        <text>[HPr protein]-O-phospho-L-serine + phosphate + H(+) = [HPr protein]-L-serine + diphosphate</text>
        <dbReference type="Rhea" id="RHEA:46604"/>
        <dbReference type="Rhea" id="RHEA-COMP:11602"/>
        <dbReference type="Rhea" id="RHEA-COMP:11603"/>
        <dbReference type="ChEBI" id="CHEBI:15378"/>
        <dbReference type="ChEBI" id="CHEBI:29999"/>
        <dbReference type="ChEBI" id="CHEBI:33019"/>
        <dbReference type="ChEBI" id="CHEBI:43474"/>
        <dbReference type="ChEBI" id="CHEBI:83421"/>
    </reaction>
</comment>
<organism evidence="12 13">
    <name type="scientific">Mycoplasmopsis maculosa</name>
    <dbReference type="NCBI Taxonomy" id="114885"/>
    <lineage>
        <taxon>Bacteria</taxon>
        <taxon>Bacillati</taxon>
        <taxon>Mycoplasmatota</taxon>
        <taxon>Mycoplasmoidales</taxon>
        <taxon>Metamycoplasmataceae</taxon>
        <taxon>Mycoplasmopsis</taxon>
    </lineage>
</organism>
<sequence>MKRRVINVRKVLKKFNIELANKTDDLVYRNINFPAIKRLGLEIAHVTDNERYSRNVVCWGTSESVYFKKIGKQKAIETLRRVLEVKPPLVILSKGMASLQSEWIINICDEYKIPIYISDKSTSKITSTIGTYLSDFYSEETQVHGCLTVVYGVGVLIIGESGIGKSEATHELIQNGHLFVADDAVLIKHIGANFFGRSPLLTRDLLEMRGTGLVNVLHLYGVKSISRGAVVNLVVELVEKNNISYSSLDRLGDKEMSYPILGGKIKKVQVPVKVGASVSSLIEAAVIAYLSKKEGFDALKLLEDRRVNEAGDDEGDWYD</sequence>
<dbReference type="GO" id="GO:0005524">
    <property type="term" value="F:ATP binding"/>
    <property type="evidence" value="ECO:0007669"/>
    <property type="project" value="UniProtKB-KW"/>
</dbReference>
<dbReference type="Pfam" id="PF02603">
    <property type="entry name" value="Hpr_kinase_N"/>
    <property type="match status" value="1"/>
</dbReference>
<feature type="domain" description="HPr kinase/phosphorylase C-terminal" evidence="11">
    <location>
        <begin position="137"/>
        <end position="305"/>
    </location>
</feature>
<accession>A0A449B4H2</accession>
<dbReference type="InterPro" id="IPR011104">
    <property type="entry name" value="Hpr_kin/Pase_C"/>
</dbReference>
<evidence type="ECO:0000259" key="10">
    <source>
        <dbReference type="Pfam" id="PF02603"/>
    </source>
</evidence>